<dbReference type="InterPro" id="IPR024083">
    <property type="entry name" value="Fumarase/histidase_N"/>
</dbReference>
<sequence>MQMLSTSISTEQRLSEVDIQASIAYAKALEKAGILTKTELEKILSGLEKVFISFINCHLCSGLHTIPTTVLQQRAP</sequence>
<evidence type="ECO:0000313" key="2">
    <source>
        <dbReference type="Proteomes" id="UP000694549"/>
    </source>
</evidence>
<evidence type="ECO:0000313" key="1">
    <source>
        <dbReference type="Ensembl" id="ENSAZOP00000018525.1"/>
    </source>
</evidence>
<dbReference type="Gene3D" id="1.10.275.10">
    <property type="entry name" value="Fumarase/aspartase (N-terminal domain)"/>
    <property type="match status" value="1"/>
</dbReference>
<name>A0A8B9V7W5_9AVES</name>
<dbReference type="InterPro" id="IPR008948">
    <property type="entry name" value="L-Aspartase-like"/>
</dbReference>
<reference evidence="1" key="2">
    <citation type="submission" date="2025-09" db="UniProtKB">
        <authorList>
            <consortium name="Ensembl"/>
        </authorList>
    </citation>
    <scope>IDENTIFICATION</scope>
</reference>
<keyword evidence="2" id="KW-1185">Reference proteome</keyword>
<dbReference type="GO" id="GO:0003824">
    <property type="term" value="F:catalytic activity"/>
    <property type="evidence" value="ECO:0007669"/>
    <property type="project" value="InterPro"/>
</dbReference>
<dbReference type="Ensembl" id="ENSAZOT00000019903.1">
    <property type="protein sequence ID" value="ENSAZOP00000018525.1"/>
    <property type="gene ID" value="ENSAZOG00000012052.1"/>
</dbReference>
<accession>A0A8B9V7W5</accession>
<dbReference type="AlphaFoldDB" id="A0A8B9V7W5"/>
<dbReference type="Proteomes" id="UP000694549">
    <property type="component" value="Unplaced"/>
</dbReference>
<protein>
    <recommendedName>
        <fullName evidence="3">Fumarate lyase N-terminal domain-containing protein</fullName>
    </recommendedName>
</protein>
<proteinExistence type="predicted"/>
<organism evidence="1 2">
    <name type="scientific">Anas zonorhyncha</name>
    <name type="common">Eastern spot-billed duck</name>
    <dbReference type="NCBI Taxonomy" id="75864"/>
    <lineage>
        <taxon>Eukaryota</taxon>
        <taxon>Metazoa</taxon>
        <taxon>Chordata</taxon>
        <taxon>Craniata</taxon>
        <taxon>Vertebrata</taxon>
        <taxon>Euteleostomi</taxon>
        <taxon>Archelosauria</taxon>
        <taxon>Archosauria</taxon>
        <taxon>Dinosauria</taxon>
        <taxon>Saurischia</taxon>
        <taxon>Theropoda</taxon>
        <taxon>Coelurosauria</taxon>
        <taxon>Aves</taxon>
        <taxon>Neognathae</taxon>
        <taxon>Galloanserae</taxon>
        <taxon>Anseriformes</taxon>
        <taxon>Anatidae</taxon>
        <taxon>Anatinae</taxon>
        <taxon>Anas</taxon>
    </lineage>
</organism>
<evidence type="ECO:0008006" key="3">
    <source>
        <dbReference type="Google" id="ProtNLM"/>
    </source>
</evidence>
<reference evidence="1" key="1">
    <citation type="submission" date="2025-08" db="UniProtKB">
        <authorList>
            <consortium name="Ensembl"/>
        </authorList>
    </citation>
    <scope>IDENTIFICATION</scope>
</reference>
<dbReference type="SUPFAM" id="SSF48557">
    <property type="entry name" value="L-aspartase-like"/>
    <property type="match status" value="1"/>
</dbReference>